<accession>A0A7L5C1V3</accession>
<gene>
    <name evidence="1" type="ORF">G5B40_10475</name>
</gene>
<name>A0A7L5C1V3_9RHOB</name>
<proteinExistence type="predicted"/>
<evidence type="ECO:0000313" key="2">
    <source>
        <dbReference type="Proteomes" id="UP000503336"/>
    </source>
</evidence>
<evidence type="ECO:0000313" key="1">
    <source>
        <dbReference type="EMBL" id="QIE55839.1"/>
    </source>
</evidence>
<keyword evidence="2" id="KW-1185">Reference proteome</keyword>
<organism evidence="1 2">
    <name type="scientific">Pikeienuella piscinae</name>
    <dbReference type="NCBI Taxonomy" id="2748098"/>
    <lineage>
        <taxon>Bacteria</taxon>
        <taxon>Pseudomonadati</taxon>
        <taxon>Pseudomonadota</taxon>
        <taxon>Alphaproteobacteria</taxon>
        <taxon>Rhodobacterales</taxon>
        <taxon>Paracoccaceae</taxon>
        <taxon>Pikeienuella</taxon>
    </lineage>
</organism>
<reference evidence="1 2" key="1">
    <citation type="submission" date="2020-02" db="EMBL/GenBank/DDBJ databases">
        <title>complete genome sequence of Rhodobacteraceae bacterium.</title>
        <authorList>
            <person name="Park J."/>
            <person name="Kim Y.-S."/>
            <person name="Kim K.-H."/>
        </authorList>
    </citation>
    <scope>NUCLEOTIDE SEQUENCE [LARGE SCALE GENOMIC DNA]</scope>
    <source>
        <strain evidence="1 2">RR4-56</strain>
    </source>
</reference>
<dbReference type="RefSeq" id="WP_165098270.1">
    <property type="nucleotide sequence ID" value="NZ_CP049056.1"/>
</dbReference>
<dbReference type="KEGG" id="hdh:G5B40_10475"/>
<dbReference type="EMBL" id="CP049056">
    <property type="protein sequence ID" value="QIE55839.1"/>
    <property type="molecule type" value="Genomic_DNA"/>
</dbReference>
<sequence length="55" mass="6381">MQPEIVRDYDLAVYLNRGRRLRSAAVKDGFTMIARGVRRLFTGRRQSAPRVYPAE</sequence>
<dbReference type="NCBIfam" id="NF046098">
    <property type="entry name" value="RSP_7527_fam"/>
    <property type="match status" value="1"/>
</dbReference>
<protein>
    <submittedName>
        <fullName evidence="1">Uncharacterized protein</fullName>
    </submittedName>
</protein>
<dbReference type="Proteomes" id="UP000503336">
    <property type="component" value="Chromosome"/>
</dbReference>
<dbReference type="InterPro" id="IPR058227">
    <property type="entry name" value="RSP_7527-like"/>
</dbReference>
<dbReference type="AlphaFoldDB" id="A0A7L5C1V3"/>